<evidence type="ECO:0000256" key="6">
    <source>
        <dbReference type="PROSITE-ProRule" id="PRU00104"/>
    </source>
</evidence>
<dbReference type="SMART" id="SM00119">
    <property type="entry name" value="HECTc"/>
    <property type="match status" value="1"/>
</dbReference>
<evidence type="ECO:0000313" key="9">
    <source>
        <dbReference type="EMBL" id="KAF2860615.1"/>
    </source>
</evidence>
<dbReference type="GO" id="GO:0043161">
    <property type="term" value="P:proteasome-mediated ubiquitin-dependent protein catabolic process"/>
    <property type="evidence" value="ECO:0007669"/>
    <property type="project" value="TreeGrafter"/>
</dbReference>
<dbReference type="Proteomes" id="UP000799421">
    <property type="component" value="Unassembled WGS sequence"/>
</dbReference>
<feature type="compositionally biased region" description="Basic and acidic residues" evidence="7">
    <location>
        <begin position="123"/>
        <end position="148"/>
    </location>
</feature>
<dbReference type="OrthoDB" id="423283at2759"/>
<evidence type="ECO:0000256" key="5">
    <source>
        <dbReference type="ARBA" id="ARBA00022786"/>
    </source>
</evidence>
<dbReference type="GO" id="GO:0000209">
    <property type="term" value="P:protein polyubiquitination"/>
    <property type="evidence" value="ECO:0007669"/>
    <property type="project" value="TreeGrafter"/>
</dbReference>
<dbReference type="GO" id="GO:0016607">
    <property type="term" value="C:nuclear speck"/>
    <property type="evidence" value="ECO:0007669"/>
    <property type="project" value="TreeGrafter"/>
</dbReference>
<dbReference type="InterPro" id="IPR000569">
    <property type="entry name" value="HECT_dom"/>
</dbReference>
<protein>
    <recommendedName>
        <fullName evidence="3">HECT-type E3 ubiquitin transferase</fullName>
        <ecNumber evidence="3">2.3.2.26</ecNumber>
    </recommendedName>
</protein>
<feature type="compositionally biased region" description="Basic residues" evidence="7">
    <location>
        <begin position="91"/>
        <end position="100"/>
    </location>
</feature>
<dbReference type="Gene3D" id="1.25.10.10">
    <property type="entry name" value="Leucine-rich Repeat Variant"/>
    <property type="match status" value="1"/>
</dbReference>
<feature type="region of interest" description="Disordered" evidence="7">
    <location>
        <begin position="954"/>
        <end position="1020"/>
    </location>
</feature>
<evidence type="ECO:0000256" key="3">
    <source>
        <dbReference type="ARBA" id="ARBA00012485"/>
    </source>
</evidence>
<dbReference type="PANTHER" id="PTHR45670:SF1">
    <property type="entry name" value="E3 UBIQUITIN-PROTEIN LIGASE HECTD1"/>
    <property type="match status" value="1"/>
</dbReference>
<dbReference type="InterPro" id="IPR035983">
    <property type="entry name" value="Hect_E3_ubiquitin_ligase"/>
</dbReference>
<feature type="compositionally biased region" description="Basic and acidic residues" evidence="7">
    <location>
        <begin position="54"/>
        <end position="64"/>
    </location>
</feature>
<evidence type="ECO:0000256" key="1">
    <source>
        <dbReference type="ARBA" id="ARBA00000885"/>
    </source>
</evidence>
<evidence type="ECO:0000256" key="2">
    <source>
        <dbReference type="ARBA" id="ARBA00006331"/>
    </source>
</evidence>
<feature type="region of interest" description="Disordered" evidence="7">
    <location>
        <begin position="666"/>
        <end position="703"/>
    </location>
</feature>
<dbReference type="PROSITE" id="PS50237">
    <property type="entry name" value="HECT"/>
    <property type="match status" value="1"/>
</dbReference>
<keyword evidence="10" id="KW-1185">Reference proteome</keyword>
<dbReference type="Gene3D" id="3.30.2410.10">
    <property type="entry name" value="Hect, E3 ligase catalytic domain"/>
    <property type="match status" value="1"/>
</dbReference>
<evidence type="ECO:0000313" key="10">
    <source>
        <dbReference type="Proteomes" id="UP000799421"/>
    </source>
</evidence>
<comment type="catalytic activity">
    <reaction evidence="1">
        <text>S-ubiquitinyl-[E2 ubiquitin-conjugating enzyme]-L-cysteine + [acceptor protein]-L-lysine = [E2 ubiquitin-conjugating enzyme]-L-cysteine + N(6)-ubiquitinyl-[acceptor protein]-L-lysine.</text>
        <dbReference type="EC" id="2.3.2.26"/>
    </reaction>
</comment>
<feature type="compositionally biased region" description="Low complexity" evidence="7">
    <location>
        <begin position="1182"/>
        <end position="1193"/>
    </location>
</feature>
<organism evidence="9 10">
    <name type="scientific">Piedraia hortae CBS 480.64</name>
    <dbReference type="NCBI Taxonomy" id="1314780"/>
    <lineage>
        <taxon>Eukaryota</taxon>
        <taxon>Fungi</taxon>
        <taxon>Dikarya</taxon>
        <taxon>Ascomycota</taxon>
        <taxon>Pezizomycotina</taxon>
        <taxon>Dothideomycetes</taxon>
        <taxon>Dothideomycetidae</taxon>
        <taxon>Capnodiales</taxon>
        <taxon>Piedraiaceae</taxon>
        <taxon>Piedraia</taxon>
    </lineage>
</organism>
<dbReference type="Pfam" id="PF00632">
    <property type="entry name" value="HECT"/>
    <property type="match status" value="1"/>
</dbReference>
<proteinExistence type="inferred from homology"/>
<dbReference type="InterPro" id="IPR011989">
    <property type="entry name" value="ARM-like"/>
</dbReference>
<dbReference type="InterPro" id="IPR016024">
    <property type="entry name" value="ARM-type_fold"/>
</dbReference>
<dbReference type="EC" id="2.3.2.26" evidence="3"/>
<feature type="compositionally biased region" description="Polar residues" evidence="7">
    <location>
        <begin position="1111"/>
        <end position="1122"/>
    </location>
</feature>
<feature type="compositionally biased region" description="Acidic residues" evidence="7">
    <location>
        <begin position="149"/>
        <end position="161"/>
    </location>
</feature>
<feature type="region of interest" description="Disordered" evidence="7">
    <location>
        <begin position="1171"/>
        <end position="1203"/>
    </location>
</feature>
<keyword evidence="4" id="KW-0808">Transferase</keyword>
<feature type="region of interest" description="Disordered" evidence="7">
    <location>
        <begin position="1"/>
        <end position="171"/>
    </location>
</feature>
<dbReference type="Pfam" id="PF25579">
    <property type="entry name" value="TPR_TRIP12_N"/>
    <property type="match status" value="1"/>
</dbReference>
<reference evidence="9" key="1">
    <citation type="journal article" date="2020" name="Stud. Mycol.">
        <title>101 Dothideomycetes genomes: a test case for predicting lifestyles and emergence of pathogens.</title>
        <authorList>
            <person name="Haridas S."/>
            <person name="Albert R."/>
            <person name="Binder M."/>
            <person name="Bloem J."/>
            <person name="Labutti K."/>
            <person name="Salamov A."/>
            <person name="Andreopoulos B."/>
            <person name="Baker S."/>
            <person name="Barry K."/>
            <person name="Bills G."/>
            <person name="Bluhm B."/>
            <person name="Cannon C."/>
            <person name="Castanera R."/>
            <person name="Culley D."/>
            <person name="Daum C."/>
            <person name="Ezra D."/>
            <person name="Gonzalez J."/>
            <person name="Henrissat B."/>
            <person name="Kuo A."/>
            <person name="Liang C."/>
            <person name="Lipzen A."/>
            <person name="Lutzoni F."/>
            <person name="Magnuson J."/>
            <person name="Mondo S."/>
            <person name="Nolan M."/>
            <person name="Ohm R."/>
            <person name="Pangilinan J."/>
            <person name="Park H.-J."/>
            <person name="Ramirez L."/>
            <person name="Alfaro M."/>
            <person name="Sun H."/>
            <person name="Tritt A."/>
            <person name="Yoshinaga Y."/>
            <person name="Zwiers L.-H."/>
            <person name="Turgeon B."/>
            <person name="Goodwin S."/>
            <person name="Spatafora J."/>
            <person name="Crous P."/>
            <person name="Grigoriev I."/>
        </authorList>
    </citation>
    <scope>NUCLEOTIDE SEQUENCE</scope>
    <source>
        <strain evidence="9">CBS 480.64</strain>
    </source>
</reference>
<keyword evidence="5 6" id="KW-0833">Ubl conjugation pathway</keyword>
<evidence type="ECO:0000259" key="8">
    <source>
        <dbReference type="PROSITE" id="PS50237"/>
    </source>
</evidence>
<feature type="domain" description="HECT" evidence="8">
    <location>
        <begin position="1346"/>
        <end position="1718"/>
    </location>
</feature>
<feature type="compositionally biased region" description="Polar residues" evidence="7">
    <location>
        <begin position="102"/>
        <end position="111"/>
    </location>
</feature>
<feature type="region of interest" description="Disordered" evidence="7">
    <location>
        <begin position="1053"/>
        <end position="1122"/>
    </location>
</feature>
<sequence length="1718" mass="189148">MSPRVTRSAARLRAESDSRPSSSTAPTSPPASRKRKATAESPTPAQPSRRSKRVRGDAEAERTRGKSRATDMSAPSSARDATPQQSPQSSSRRKSSRRKSGNTDVANTTTGSASRKSKKAAKKAQDVAMKDADREASQRDTEAEAPRPEEEEDAESEEDVDPFSRGLLDSLAGPGRYNPFRMFGDLMTGSPQRFRGMLEQLKTSDDQMVQMAALQELSEALLMTNEDALSGNFPSDQFIEQLVALMQPSPFQEANVELMLLACRCLGNLMEALPSATVNVVYGNAVPVLCNMLLEMQFIDVAEQALTTLQKISTEFPASIVKEGGLRACLGNLDFFATSTQRTAVTTAANCCRNLQQEHFPAVLDVMPTLEDTLGGSDQKVVEQTSLCVSRIVDSFQSSPDKLEKLVRAKLLQAVLRLLLPGSTNMIGPAIHTQFLRLLSISARASPRLSVELLKMNVVDTLYQILTGVSAPAGMDNIASEIDQNIIMQAVIRTPKAQIYETLNVICEVLPTIARDDLIFLDDLQTKPQSGPPSVSMSTRSKKAPNEKKLELLKGCPDEVKRFSVILFPTLMYTFTSTVNLGVRQKVLDAQLKMLSNLDSNILEEALCGVPYASHLASILTQHEDSSLVTYALQAAELLLKRLESIYRPQFYREGVMAEIAKLAERPLQQGEGDEVEDDEDGEDVGNEYGGEDDHNHDDEDEDEDIHAYRAAMLRAFPLPDDVITMRAKKFIATHGNEGSPKMREKASHVLDSLQSLAADLQKAYSDDTATGGPNVFARLARYFDGSALEGITSYELMASNIVNVLLSIFETNDEKLASKAQGDLKEAFMPKGSSSASPFSIFVAKLQDLLSRAEHFEVLTVQHPTADSSRSSAAMMLSKQLRIKLVADENSGIPSHLRNIIVSIHAVATFKALDSYLRPRMSSMERPRSARREHLHSMMAAAYSIAAASRRIGSTESPAGGNTGNPFGGRASTSRPDDDWPLMTREGSSRPGRSRRQSSQAGASTQPPPANEEESQEPLECVDEAQIEEEDDDDDDLDADLDALVDELEDGGLEQDSADPSAVTVEVGNSGKVTARTDNGSRIQTPSTVASSQSRPAARQPSPREATPTPARQLSYASALQSEPQDWHIEFSVDGRPIPNDTTVFKACHFGQDVEVSSRNFWTTTHAIQFKKAPGPPPSSPGVASSSNASSSDTESGLPTSLEKHPLTCTILRLMSILHKFKDTAGSQAEAQSQFINTKLTAKLNRQLDEPLIVASQCLPTWIEDLTRLFPFLFPFQTRHLLLQSTSFGYSRSMARWQSSQLDNEARRVRVERLQLSRVQRQKVRIQRERILESAIKVMELYGHLQSVLEVEYFGEVGTGLGPTLEFYSTVSNEFSAKKTNMWRTNGLANTSEYAYSKTGLFPAPMTAKMATTEEGKRVLHMFKVLGRFVARSMLDSRIIDVNFNPYFFKIGTETPSLRAVAAVDPDLAQSLAMLSKYIVIKKEIVKDKRLSAQQKQLKLKHVRVHDATIEDLGLEFTLPGYPHIELVPGGATKDVTIDNIDLYVQKVIEVTVGSGVKQQADAFKRGFSKVFPFSALKAFTPDELVMLFGKAEEDWSLELLLDSIKADHGFNLDSKSVRNLLQVMSEYTPQERRDFLKFVTGSPKLPIGGEYRFKALTPMFTVVCKPSEPPLTSDDYLPSVMTCANYLKMPDYSSLEILREKIGVAIKEGQGAFHLS</sequence>
<gene>
    <name evidence="9" type="ORF">K470DRAFT_264418</name>
</gene>
<dbReference type="CDD" id="cd00078">
    <property type="entry name" value="HECTc"/>
    <property type="match status" value="1"/>
</dbReference>
<dbReference type="SUPFAM" id="SSF48371">
    <property type="entry name" value="ARM repeat"/>
    <property type="match status" value="1"/>
</dbReference>
<feature type="compositionally biased region" description="Polar residues" evidence="7">
    <location>
        <begin position="1077"/>
        <end position="1096"/>
    </location>
</feature>
<dbReference type="Gene3D" id="3.90.1750.10">
    <property type="entry name" value="Hect, E3 ligase catalytic domains"/>
    <property type="match status" value="1"/>
</dbReference>
<feature type="compositionally biased region" description="Acidic residues" evidence="7">
    <location>
        <begin position="672"/>
        <end position="686"/>
    </location>
</feature>
<accession>A0A6A7C102</accession>
<dbReference type="InterPro" id="IPR057948">
    <property type="entry name" value="TPR_TRIP12_N"/>
</dbReference>
<dbReference type="GO" id="GO:0061630">
    <property type="term" value="F:ubiquitin protein ligase activity"/>
    <property type="evidence" value="ECO:0007669"/>
    <property type="project" value="UniProtKB-EC"/>
</dbReference>
<evidence type="ECO:0000256" key="7">
    <source>
        <dbReference type="SAM" id="MobiDB-lite"/>
    </source>
</evidence>
<dbReference type="SUPFAM" id="SSF56204">
    <property type="entry name" value="Hect, E3 ligase catalytic domain"/>
    <property type="match status" value="1"/>
</dbReference>
<evidence type="ECO:0000256" key="4">
    <source>
        <dbReference type="ARBA" id="ARBA00022679"/>
    </source>
</evidence>
<dbReference type="EMBL" id="MU005980">
    <property type="protein sequence ID" value="KAF2860615.1"/>
    <property type="molecule type" value="Genomic_DNA"/>
</dbReference>
<comment type="similarity">
    <text evidence="2">Belongs to the UPL family. K-HECT subfamily.</text>
</comment>
<dbReference type="PANTHER" id="PTHR45670">
    <property type="entry name" value="E3 UBIQUITIN-PROTEIN LIGASE TRIP12"/>
    <property type="match status" value="1"/>
</dbReference>
<name>A0A6A7C102_9PEZI</name>
<dbReference type="InterPro" id="IPR045322">
    <property type="entry name" value="HECTD1/TRIP12-like"/>
</dbReference>
<feature type="active site" description="Glycyl thioester intermediate" evidence="6">
    <location>
        <position position="1685"/>
    </location>
</feature>